<sequence>MRRPILSLLSIQKTSWKVPFSLCLLLLCSCHPQASHPSSPSPNRDQAEKAYEKAMEQFHQHEWIEAQTLLTDVKKRFPYSRYARLAELRLADIEFEQEKYIEALAQYRQFIYLHSTETEEVEYARRQIVESQYHQIEDSLFLPSNEERDQGGVLDTYKELCAYLQDYPKTAHYQHMQALFAQVTERLIQHEIAVAHFYLDKSNYTAAISRLKYALQTYGDPPLKSQPNPKDPPLPSAHSLTPISNASAEVLLLLGEVYLWTHQWQEAQSAFSILRQSRPENRLVEQANHYLQSMRERGLLSP</sequence>
<keyword evidence="3" id="KW-0998">Cell outer membrane</keyword>
<dbReference type="Gene3D" id="1.25.40.10">
    <property type="entry name" value="Tetratricopeptide repeat domain"/>
    <property type="match status" value="1"/>
</dbReference>
<dbReference type="SUPFAM" id="SSF48452">
    <property type="entry name" value="TPR-like"/>
    <property type="match status" value="1"/>
</dbReference>
<keyword evidence="1 6" id="KW-0732">Signal</keyword>
<protein>
    <recommendedName>
        <fullName evidence="7">Outer membrane lipoprotein BamD-like domain-containing protein</fullName>
    </recommendedName>
</protein>
<dbReference type="Proteomes" id="UP000185544">
    <property type="component" value="Chromosome"/>
</dbReference>
<dbReference type="InterPro" id="IPR039565">
    <property type="entry name" value="BamD-like"/>
</dbReference>
<evidence type="ECO:0000313" key="8">
    <source>
        <dbReference type="EMBL" id="APS00165.1"/>
    </source>
</evidence>
<dbReference type="AlphaFoldDB" id="A0A1L6MXJ0"/>
<evidence type="ECO:0000313" key="9">
    <source>
        <dbReference type="Proteomes" id="UP000185544"/>
    </source>
</evidence>
<dbReference type="PROSITE" id="PS50005">
    <property type="entry name" value="TPR"/>
    <property type="match status" value="1"/>
</dbReference>
<feature type="domain" description="Outer membrane lipoprotein BamD-like" evidence="7">
    <location>
        <begin position="45"/>
        <end position="221"/>
    </location>
</feature>
<dbReference type="EMBL" id="CP016908">
    <property type="protein sequence ID" value="APS00165.1"/>
    <property type="molecule type" value="Genomic_DNA"/>
</dbReference>
<dbReference type="PROSITE" id="PS51257">
    <property type="entry name" value="PROKAR_LIPOPROTEIN"/>
    <property type="match status" value="1"/>
</dbReference>
<keyword evidence="4" id="KW-0802">TPR repeat</keyword>
<feature type="chain" id="PRO_5012498997" description="Outer membrane lipoprotein BamD-like domain-containing protein" evidence="6">
    <location>
        <begin position="35"/>
        <end position="302"/>
    </location>
</feature>
<evidence type="ECO:0000256" key="1">
    <source>
        <dbReference type="ARBA" id="ARBA00022729"/>
    </source>
</evidence>
<reference evidence="8 9" key="1">
    <citation type="submission" date="2016-08" db="EMBL/GenBank/DDBJ databases">
        <title>Identification and validation of antigenic proteins from Pajaroellobacter abortibovis using de-novo genome sequence assembly and reverse vaccinology.</title>
        <authorList>
            <person name="Welly B.T."/>
            <person name="Miller M.R."/>
            <person name="Stott J.L."/>
            <person name="Blanchard M.T."/>
            <person name="Islas-Trejo A.D."/>
            <person name="O'Rourke S.M."/>
            <person name="Young A.E."/>
            <person name="Medrano J.F."/>
            <person name="Van Eenennaam A.L."/>
        </authorList>
    </citation>
    <scope>NUCLEOTIDE SEQUENCE [LARGE SCALE GENOMIC DNA]</scope>
    <source>
        <strain evidence="8 9">BTF92-0548A/99-0131</strain>
    </source>
</reference>
<evidence type="ECO:0000256" key="5">
    <source>
        <dbReference type="SAM" id="MobiDB-lite"/>
    </source>
</evidence>
<evidence type="ECO:0000259" key="7">
    <source>
        <dbReference type="Pfam" id="PF13525"/>
    </source>
</evidence>
<feature type="signal peptide" evidence="6">
    <location>
        <begin position="1"/>
        <end position="34"/>
    </location>
</feature>
<dbReference type="InterPro" id="IPR017689">
    <property type="entry name" value="BamD"/>
</dbReference>
<feature type="repeat" description="TPR" evidence="4">
    <location>
        <begin position="248"/>
        <end position="281"/>
    </location>
</feature>
<evidence type="ECO:0000256" key="6">
    <source>
        <dbReference type="SAM" id="SignalP"/>
    </source>
</evidence>
<evidence type="ECO:0000256" key="3">
    <source>
        <dbReference type="ARBA" id="ARBA00023237"/>
    </source>
</evidence>
<keyword evidence="9" id="KW-1185">Reference proteome</keyword>
<dbReference type="KEGG" id="pabo:BCY86_05320"/>
<feature type="region of interest" description="Disordered" evidence="5">
    <location>
        <begin position="219"/>
        <end position="239"/>
    </location>
</feature>
<accession>A0A1L6MXJ0</accession>
<dbReference type="InterPro" id="IPR019734">
    <property type="entry name" value="TPR_rpt"/>
</dbReference>
<keyword evidence="2" id="KW-0472">Membrane</keyword>
<dbReference type="RefSeq" id="WP_075276830.1">
    <property type="nucleotide sequence ID" value="NZ_CP016908.1"/>
</dbReference>
<organism evidence="8 9">
    <name type="scientific">Pajaroellobacter abortibovis</name>
    <dbReference type="NCBI Taxonomy" id="1882918"/>
    <lineage>
        <taxon>Bacteria</taxon>
        <taxon>Pseudomonadati</taxon>
        <taxon>Myxococcota</taxon>
        <taxon>Polyangia</taxon>
        <taxon>Polyangiales</taxon>
        <taxon>Polyangiaceae</taxon>
    </lineage>
</organism>
<evidence type="ECO:0000256" key="2">
    <source>
        <dbReference type="ARBA" id="ARBA00023136"/>
    </source>
</evidence>
<evidence type="ECO:0000256" key="4">
    <source>
        <dbReference type="PROSITE-ProRule" id="PRU00339"/>
    </source>
</evidence>
<gene>
    <name evidence="8" type="ORF">BCY86_05320</name>
</gene>
<dbReference type="NCBIfam" id="TIGR03302">
    <property type="entry name" value="OM_YfiO"/>
    <property type="match status" value="1"/>
</dbReference>
<dbReference type="STRING" id="1882918.BCY86_05320"/>
<name>A0A1L6MXJ0_9BACT</name>
<dbReference type="Pfam" id="PF13525">
    <property type="entry name" value="YfiO"/>
    <property type="match status" value="1"/>
</dbReference>
<proteinExistence type="predicted"/>
<dbReference type="OrthoDB" id="9781894at2"/>
<dbReference type="InterPro" id="IPR011990">
    <property type="entry name" value="TPR-like_helical_dom_sf"/>
</dbReference>